<dbReference type="Gene3D" id="1.10.246.130">
    <property type="match status" value="1"/>
</dbReference>
<feature type="region of interest" description="Disordered" evidence="5">
    <location>
        <begin position="357"/>
        <end position="380"/>
    </location>
</feature>
<dbReference type="OrthoDB" id="9781342at2"/>
<keyword evidence="3" id="KW-0378">Hydrolase</keyword>
<keyword evidence="6" id="KW-0732">Signal</keyword>
<gene>
    <name evidence="7" type="primary">ggt_2</name>
    <name evidence="7" type="ORF">KOR34_37940</name>
</gene>
<keyword evidence="8" id="KW-1185">Reference proteome</keyword>
<dbReference type="Proteomes" id="UP000316714">
    <property type="component" value="Unassembled WGS sequence"/>
</dbReference>
<feature type="signal peptide" evidence="6">
    <location>
        <begin position="1"/>
        <end position="27"/>
    </location>
</feature>
<protein>
    <submittedName>
        <fullName evidence="7">Gamma-glutamyltranspeptidase</fullName>
        <ecNumber evidence="7">2.3.2.2</ecNumber>
    </submittedName>
</protein>
<dbReference type="InterPro" id="IPR051792">
    <property type="entry name" value="GGT_bact"/>
</dbReference>
<dbReference type="GO" id="GO:0016787">
    <property type="term" value="F:hydrolase activity"/>
    <property type="evidence" value="ECO:0007669"/>
    <property type="project" value="UniProtKB-KW"/>
</dbReference>
<dbReference type="PANTHER" id="PTHR43199">
    <property type="entry name" value="GLUTATHIONE HYDROLASE"/>
    <property type="match status" value="1"/>
</dbReference>
<accession>A0A5C5V5Y9</accession>
<keyword evidence="2 7" id="KW-0808">Transferase</keyword>
<comment type="caution">
    <text evidence="7">The sequence shown here is derived from an EMBL/GenBank/DDBJ whole genome shotgun (WGS) entry which is preliminary data.</text>
</comment>
<evidence type="ECO:0000256" key="3">
    <source>
        <dbReference type="ARBA" id="ARBA00022801"/>
    </source>
</evidence>
<sequence length="572" mass="60992" precursor="true">MPVTSRLCRVLLAVLLLGPCFGGAAHAREKLVATRFAVTSGHPAASAAGLSVLQQGGNVVDAAVTTSLTMGVAAPWGSGLGGKMVMLYRNGATGEVHCVEALNAAPRELDPDKFAALPREDRRHGFAAVCVPGLPAGLALAHGRWGSRDWDEVVQPAVELAERGIPFDQEMQPLFRHKVARLRHDPGAAGLYLSNGKAPGVGSSMQFPDLAATLREIAAEGVQAFYKGEIGKRIVEACRAGGSDLTQRDFATYEPRVPPPLTDSFGGYRVCTSPPPTTGGVTVLAALKTLEGVDWTKEDTHDIHSIEKLCGVLLEIYPRIDREIADVVDSVEMAKGLLAPESIRLIRRNALAIAEDAAARDKKSQPVPQPLEPTMDDESDASTSHLVVADSEGNVVCITQSLSFHFGASVVAPGTGVLLNNSMSNFNVTNRKSVNTLAPGKRPRSTVAPVIVEEEGHVKLALGIPGGQRIPSTTIQLLLDVLGSGQELPSALGRWRYHLRRPIYRGEPSNFIDFEEEAPDDLVGQLVTRGWRTEERQSDGSYFGGGNGVQYLPDGRLLAAADPRRTNDAAGK</sequence>
<dbReference type="GO" id="GO:0103068">
    <property type="term" value="F:leukotriene C4 gamma-glutamyl transferase activity"/>
    <property type="evidence" value="ECO:0007669"/>
    <property type="project" value="UniProtKB-EC"/>
</dbReference>
<evidence type="ECO:0000313" key="8">
    <source>
        <dbReference type="Proteomes" id="UP000316714"/>
    </source>
</evidence>
<name>A0A5C5V5Y9_9BACT</name>
<evidence type="ECO:0000256" key="5">
    <source>
        <dbReference type="SAM" id="MobiDB-lite"/>
    </source>
</evidence>
<evidence type="ECO:0000256" key="1">
    <source>
        <dbReference type="ARBA" id="ARBA00009381"/>
    </source>
</evidence>
<evidence type="ECO:0000256" key="4">
    <source>
        <dbReference type="ARBA" id="ARBA00023145"/>
    </source>
</evidence>
<dbReference type="Gene3D" id="3.60.20.40">
    <property type="match status" value="1"/>
</dbReference>
<dbReference type="InterPro" id="IPR043138">
    <property type="entry name" value="GGT_lsub"/>
</dbReference>
<dbReference type="EMBL" id="SIHJ01000002">
    <property type="protein sequence ID" value="TWT33958.1"/>
    <property type="molecule type" value="Genomic_DNA"/>
</dbReference>
<keyword evidence="4" id="KW-0865">Zymogen</keyword>
<evidence type="ECO:0000256" key="2">
    <source>
        <dbReference type="ARBA" id="ARBA00022679"/>
    </source>
</evidence>
<dbReference type="Pfam" id="PF01019">
    <property type="entry name" value="G_glu_transpept"/>
    <property type="match status" value="1"/>
</dbReference>
<dbReference type="EC" id="2.3.2.2" evidence="7"/>
<organism evidence="7 8">
    <name type="scientific">Posidoniimonas corsicana</name>
    <dbReference type="NCBI Taxonomy" id="1938618"/>
    <lineage>
        <taxon>Bacteria</taxon>
        <taxon>Pseudomonadati</taxon>
        <taxon>Planctomycetota</taxon>
        <taxon>Planctomycetia</taxon>
        <taxon>Pirellulales</taxon>
        <taxon>Lacipirellulaceae</taxon>
        <taxon>Posidoniimonas</taxon>
    </lineage>
</organism>
<comment type="similarity">
    <text evidence="1">Belongs to the gamma-glutamyltransferase family.</text>
</comment>
<keyword evidence="7" id="KW-0012">Acyltransferase</keyword>
<proteinExistence type="inferred from homology"/>
<dbReference type="InterPro" id="IPR043137">
    <property type="entry name" value="GGT_ssub_C"/>
</dbReference>
<reference evidence="7 8" key="1">
    <citation type="submission" date="2019-02" db="EMBL/GenBank/DDBJ databases">
        <title>Deep-cultivation of Planctomycetes and their phenomic and genomic characterization uncovers novel biology.</title>
        <authorList>
            <person name="Wiegand S."/>
            <person name="Jogler M."/>
            <person name="Boedeker C."/>
            <person name="Pinto D."/>
            <person name="Vollmers J."/>
            <person name="Rivas-Marin E."/>
            <person name="Kohn T."/>
            <person name="Peeters S.H."/>
            <person name="Heuer A."/>
            <person name="Rast P."/>
            <person name="Oberbeckmann S."/>
            <person name="Bunk B."/>
            <person name="Jeske O."/>
            <person name="Meyerdierks A."/>
            <person name="Storesund J.E."/>
            <person name="Kallscheuer N."/>
            <person name="Luecker S."/>
            <person name="Lage O.M."/>
            <person name="Pohl T."/>
            <person name="Merkel B.J."/>
            <person name="Hornburger P."/>
            <person name="Mueller R.-W."/>
            <person name="Bruemmer F."/>
            <person name="Labrenz M."/>
            <person name="Spormann A.M."/>
            <person name="Op Den Camp H."/>
            <person name="Overmann J."/>
            <person name="Amann R."/>
            <person name="Jetten M.S.M."/>
            <person name="Mascher T."/>
            <person name="Medema M.H."/>
            <person name="Devos D.P."/>
            <person name="Kaster A.-K."/>
            <person name="Ovreas L."/>
            <person name="Rohde M."/>
            <person name="Galperin M.Y."/>
            <person name="Jogler C."/>
        </authorList>
    </citation>
    <scope>NUCLEOTIDE SEQUENCE [LARGE SCALE GENOMIC DNA]</scope>
    <source>
        <strain evidence="7 8">KOR34</strain>
    </source>
</reference>
<dbReference type="AlphaFoldDB" id="A0A5C5V5Y9"/>
<dbReference type="InterPro" id="IPR029055">
    <property type="entry name" value="Ntn_hydrolases_N"/>
</dbReference>
<feature type="chain" id="PRO_5023030111" evidence="6">
    <location>
        <begin position="28"/>
        <end position="572"/>
    </location>
</feature>
<dbReference type="SUPFAM" id="SSF56235">
    <property type="entry name" value="N-terminal nucleophile aminohydrolases (Ntn hydrolases)"/>
    <property type="match status" value="1"/>
</dbReference>
<dbReference type="PRINTS" id="PR01210">
    <property type="entry name" value="GGTRANSPTASE"/>
</dbReference>
<evidence type="ECO:0000313" key="7">
    <source>
        <dbReference type="EMBL" id="TWT33958.1"/>
    </source>
</evidence>
<evidence type="ECO:0000256" key="6">
    <source>
        <dbReference type="SAM" id="SignalP"/>
    </source>
</evidence>
<dbReference type="PANTHER" id="PTHR43199:SF1">
    <property type="entry name" value="GLUTATHIONE HYDROLASE PROENZYME"/>
    <property type="match status" value="1"/>
</dbReference>